<comment type="subcellular location">
    <subcellularLocation>
        <location evidence="2">Cytoplasm</location>
    </subcellularLocation>
</comment>
<dbReference type="EC" id="2.7.1.11" evidence="4"/>
<reference evidence="16" key="1">
    <citation type="submission" date="2025-08" db="UniProtKB">
        <authorList>
            <consortium name="RefSeq"/>
        </authorList>
    </citation>
    <scope>IDENTIFICATION</scope>
</reference>
<comment type="catalytic activity">
    <reaction evidence="13">
        <text>beta-D-fructose 6-phosphate + ATP = beta-D-fructose 1,6-bisphosphate + ADP + H(+)</text>
        <dbReference type="Rhea" id="RHEA:16109"/>
        <dbReference type="ChEBI" id="CHEBI:15378"/>
        <dbReference type="ChEBI" id="CHEBI:30616"/>
        <dbReference type="ChEBI" id="CHEBI:32966"/>
        <dbReference type="ChEBI" id="CHEBI:57634"/>
        <dbReference type="ChEBI" id="CHEBI:456216"/>
        <dbReference type="EC" id="2.7.1.11"/>
    </reaction>
</comment>
<dbReference type="Proteomes" id="UP000694888">
    <property type="component" value="Unplaced"/>
</dbReference>
<comment type="cofactor">
    <cofactor evidence="1">
        <name>Mg(2+)</name>
        <dbReference type="ChEBI" id="CHEBI:18420"/>
    </cofactor>
</comment>
<evidence type="ECO:0000256" key="12">
    <source>
        <dbReference type="ARBA" id="ARBA00023152"/>
    </source>
</evidence>
<keyword evidence="8" id="KW-0547">Nucleotide-binding</keyword>
<keyword evidence="11" id="KW-0460">Magnesium</keyword>
<dbReference type="Gene3D" id="3.40.50.460">
    <property type="entry name" value="Phosphofructokinase domain"/>
    <property type="match status" value="1"/>
</dbReference>
<dbReference type="PANTHER" id="PTHR13697">
    <property type="entry name" value="PHOSPHOFRUCTOKINASE"/>
    <property type="match status" value="1"/>
</dbReference>
<evidence type="ECO:0000256" key="4">
    <source>
        <dbReference type="ARBA" id="ARBA00012055"/>
    </source>
</evidence>
<evidence type="ECO:0000256" key="1">
    <source>
        <dbReference type="ARBA" id="ARBA00001946"/>
    </source>
</evidence>
<evidence type="ECO:0000256" key="13">
    <source>
        <dbReference type="ARBA" id="ARBA00048070"/>
    </source>
</evidence>
<evidence type="ECO:0000313" key="16">
    <source>
        <dbReference type="RefSeq" id="XP_012944164.1"/>
    </source>
</evidence>
<keyword evidence="15" id="KW-1185">Reference proteome</keyword>
<feature type="domain" description="Phosphofructokinase" evidence="14">
    <location>
        <begin position="1"/>
        <end position="92"/>
    </location>
</feature>
<gene>
    <name evidence="16" type="primary">LOC101848553</name>
</gene>
<dbReference type="InterPro" id="IPR000023">
    <property type="entry name" value="Phosphofructokinase_dom"/>
</dbReference>
<dbReference type="GeneID" id="101848553"/>
<dbReference type="Gene3D" id="3.40.50.450">
    <property type="match status" value="1"/>
</dbReference>
<evidence type="ECO:0000256" key="11">
    <source>
        <dbReference type="ARBA" id="ARBA00022842"/>
    </source>
</evidence>
<accession>A0ABM1AAU7</accession>
<dbReference type="SUPFAM" id="SSF53784">
    <property type="entry name" value="Phosphofructokinase"/>
    <property type="match status" value="1"/>
</dbReference>
<dbReference type="RefSeq" id="XP_012944164.1">
    <property type="nucleotide sequence ID" value="XM_013088710.1"/>
</dbReference>
<dbReference type="InterPro" id="IPR035966">
    <property type="entry name" value="PKF_sf"/>
</dbReference>
<evidence type="ECO:0000256" key="6">
    <source>
        <dbReference type="ARBA" id="ARBA00022679"/>
    </source>
</evidence>
<evidence type="ECO:0000256" key="10">
    <source>
        <dbReference type="ARBA" id="ARBA00022840"/>
    </source>
</evidence>
<evidence type="ECO:0000256" key="5">
    <source>
        <dbReference type="ARBA" id="ARBA00022490"/>
    </source>
</evidence>
<evidence type="ECO:0000256" key="8">
    <source>
        <dbReference type="ARBA" id="ARBA00022741"/>
    </source>
</evidence>
<dbReference type="Pfam" id="PF00365">
    <property type="entry name" value="PFK"/>
    <property type="match status" value="1"/>
</dbReference>
<name>A0ABM1AAU7_APLCA</name>
<keyword evidence="6" id="KW-0808">Transferase</keyword>
<comment type="pathway">
    <text evidence="3">Carbohydrate degradation; glycolysis; D-glyceraldehyde 3-phosphate and glycerone phosphate from D-glucose: step 3/4.</text>
</comment>
<evidence type="ECO:0000313" key="15">
    <source>
        <dbReference type="Proteomes" id="UP000694888"/>
    </source>
</evidence>
<dbReference type="InterPro" id="IPR022953">
    <property type="entry name" value="ATP_PFK"/>
</dbReference>
<evidence type="ECO:0000256" key="3">
    <source>
        <dbReference type="ARBA" id="ARBA00004679"/>
    </source>
</evidence>
<keyword evidence="7" id="KW-0479">Metal-binding</keyword>
<evidence type="ECO:0000259" key="14">
    <source>
        <dbReference type="Pfam" id="PF00365"/>
    </source>
</evidence>
<dbReference type="PANTHER" id="PTHR13697:SF4">
    <property type="entry name" value="ATP-DEPENDENT 6-PHOSPHOFRUCTOKINASE"/>
    <property type="match status" value="1"/>
</dbReference>
<keyword evidence="5" id="KW-0963">Cytoplasm</keyword>
<proteinExistence type="predicted"/>
<sequence length="95" mass="10224">MCVVPATIANNVPGCDLSLGADTALNQICEACDDLKHSAFSVQNCVYVVEVGGEKCGYLATLAGITSGADAAYIKEEKFTVRDIQERRGQRQHHH</sequence>
<evidence type="ECO:0000256" key="2">
    <source>
        <dbReference type="ARBA" id="ARBA00004496"/>
    </source>
</evidence>
<evidence type="ECO:0000256" key="9">
    <source>
        <dbReference type="ARBA" id="ARBA00022777"/>
    </source>
</evidence>
<organism evidence="15 16">
    <name type="scientific">Aplysia californica</name>
    <name type="common">California sea hare</name>
    <dbReference type="NCBI Taxonomy" id="6500"/>
    <lineage>
        <taxon>Eukaryota</taxon>
        <taxon>Metazoa</taxon>
        <taxon>Spiralia</taxon>
        <taxon>Lophotrochozoa</taxon>
        <taxon>Mollusca</taxon>
        <taxon>Gastropoda</taxon>
        <taxon>Heterobranchia</taxon>
        <taxon>Euthyneura</taxon>
        <taxon>Tectipleura</taxon>
        <taxon>Aplysiida</taxon>
        <taxon>Aplysioidea</taxon>
        <taxon>Aplysiidae</taxon>
        <taxon>Aplysia</taxon>
    </lineage>
</organism>
<protein>
    <recommendedName>
        <fullName evidence="4">6-phosphofructokinase</fullName>
        <ecNumber evidence="4">2.7.1.11</ecNumber>
    </recommendedName>
</protein>
<keyword evidence="9" id="KW-0418">Kinase</keyword>
<keyword evidence="12" id="KW-0324">Glycolysis</keyword>
<dbReference type="PRINTS" id="PR00476">
    <property type="entry name" value="PHFRCTKINASE"/>
</dbReference>
<evidence type="ECO:0000256" key="7">
    <source>
        <dbReference type="ARBA" id="ARBA00022723"/>
    </source>
</evidence>
<keyword evidence="10" id="KW-0067">ATP-binding</keyword>